<feature type="compositionally biased region" description="Basic residues" evidence="1">
    <location>
        <begin position="256"/>
        <end position="270"/>
    </location>
</feature>
<sequence length="428" mass="47289">MPSNCQLAAARFLRGQDTQKYRSWIVFSVLQSLALLLLPLPYCFASDIAANIISGTRAHRINSDAASLQPAPGDLETSPSWHATAAWEGPRRLSPHSMVFDVQSPGVSLDQAVCISDDETSSYEDMDDRVPPWTMSRESLGELDSDEHVNREDCPVCEDITEDLPTPSEEGHDPEGGPDRHEKSVFRCDSGGDTNGLRHLHSPDLGCMVDLNERVGDVYPLAEQSALSSLLGSNRGELRAMQDGSYLLNTAEHTKPSRNGKRSLRPRLLPRTKPGDDEVFTDKLNSNKQGSIGDFDLDSNYVDSKDGSHPVSKHRKTDSMHPSITQIQERQEDYQTLGVGENQSSLYDLPGSPFSQASLAHSKKWQFKHTSIKRVTFNGKVILQIQYSLDSGKQEASAVEGRAQVSSPRSTRGKHIPGTWILTVPRTR</sequence>
<keyword evidence="2" id="KW-0472">Membrane</keyword>
<proteinExistence type="predicted"/>
<dbReference type="AlphaFoldDB" id="A0A9W8N7L5"/>
<reference evidence="3" key="1">
    <citation type="submission" date="2022-07" db="EMBL/GenBank/DDBJ databases">
        <title>Genome Sequence of Xylaria arbuscula.</title>
        <authorList>
            <person name="Buettner E."/>
        </authorList>
    </citation>
    <scope>NUCLEOTIDE SEQUENCE</scope>
    <source>
        <strain evidence="3">VT107</strain>
    </source>
</reference>
<feature type="compositionally biased region" description="Basic and acidic residues" evidence="1">
    <location>
        <begin position="169"/>
        <end position="185"/>
    </location>
</feature>
<keyword evidence="2" id="KW-1133">Transmembrane helix</keyword>
<keyword evidence="2" id="KW-0812">Transmembrane</keyword>
<keyword evidence="4" id="KW-1185">Reference proteome</keyword>
<name>A0A9W8N7L5_9PEZI</name>
<dbReference type="EMBL" id="JANPWZ010002149">
    <property type="protein sequence ID" value="KAJ3561012.1"/>
    <property type="molecule type" value="Genomic_DNA"/>
</dbReference>
<evidence type="ECO:0000256" key="1">
    <source>
        <dbReference type="SAM" id="MobiDB-lite"/>
    </source>
</evidence>
<evidence type="ECO:0000256" key="2">
    <source>
        <dbReference type="SAM" id="Phobius"/>
    </source>
</evidence>
<organism evidence="3 4">
    <name type="scientific">Xylaria arbuscula</name>
    <dbReference type="NCBI Taxonomy" id="114810"/>
    <lineage>
        <taxon>Eukaryota</taxon>
        <taxon>Fungi</taxon>
        <taxon>Dikarya</taxon>
        <taxon>Ascomycota</taxon>
        <taxon>Pezizomycotina</taxon>
        <taxon>Sordariomycetes</taxon>
        <taxon>Xylariomycetidae</taxon>
        <taxon>Xylariales</taxon>
        <taxon>Xylariaceae</taxon>
        <taxon>Xylaria</taxon>
    </lineage>
</organism>
<dbReference type="Proteomes" id="UP001148614">
    <property type="component" value="Unassembled WGS sequence"/>
</dbReference>
<feature type="region of interest" description="Disordered" evidence="1">
    <location>
        <begin position="159"/>
        <end position="185"/>
    </location>
</feature>
<feature type="transmembrane region" description="Helical" evidence="2">
    <location>
        <begin position="21"/>
        <end position="42"/>
    </location>
</feature>
<accession>A0A9W8N7L5</accession>
<evidence type="ECO:0000313" key="3">
    <source>
        <dbReference type="EMBL" id="KAJ3561012.1"/>
    </source>
</evidence>
<protein>
    <submittedName>
        <fullName evidence="3">Uncharacterized protein</fullName>
    </submittedName>
</protein>
<feature type="region of interest" description="Disordered" evidence="1">
    <location>
        <begin position="252"/>
        <end position="322"/>
    </location>
</feature>
<evidence type="ECO:0000313" key="4">
    <source>
        <dbReference type="Proteomes" id="UP001148614"/>
    </source>
</evidence>
<gene>
    <name evidence="3" type="ORF">NPX13_g9106</name>
</gene>
<comment type="caution">
    <text evidence="3">The sequence shown here is derived from an EMBL/GenBank/DDBJ whole genome shotgun (WGS) entry which is preliminary data.</text>
</comment>